<dbReference type="STRING" id="9009.A0A226MHA4"/>
<dbReference type="GO" id="GO:0005730">
    <property type="term" value="C:nucleolus"/>
    <property type="evidence" value="ECO:0007669"/>
    <property type="project" value="TreeGrafter"/>
</dbReference>
<evidence type="ECO:0000313" key="1">
    <source>
        <dbReference type="EMBL" id="OXB54665.1"/>
    </source>
</evidence>
<dbReference type="Proteomes" id="UP000198323">
    <property type="component" value="Unassembled WGS sequence"/>
</dbReference>
<dbReference type="GO" id="GO:0005829">
    <property type="term" value="C:cytosol"/>
    <property type="evidence" value="ECO:0007669"/>
    <property type="project" value="TreeGrafter"/>
</dbReference>
<comment type="caution">
    <text evidence="1">The sequence shown here is derived from an EMBL/GenBank/DDBJ whole genome shotgun (WGS) entry which is preliminary data.</text>
</comment>
<sequence length="411" mass="47296">RFLLQETELRLVKCLPEILALQRDLVRLFQNASDAKRCTIREFLSKPLSDVTWVLLERRVDVFLSVWNKLRSSLDTNGEIKLPKGYCDADLTLDSKLEVLLPRRQGLGLCSTALVSYLISLQNDFIHSVNKHIKEDDRYLISPSEVADLHLISYEVERDLIPLILSNCQYSMEKGGETLQHFDLERIQQQVISKFLLGKPLITLTSALPSSVMNMISGELQSYSDVCDALSVTEIALEFLAMAGENTEMLLTDYIKNVLQMGDQTNPHVLQALRRCHLKHTIALWQLLSTHKSEQLLRLRRDPFEDISTEYKADLSPEFAKLLNAYLVHSRLETFLQELHKMIILKLKRVRSMDEFRPTWGLKESLIPLLDEKDSELAAELQDMFPDEICLSHVTATWKAAAVFKRERRES</sequence>
<evidence type="ECO:0000313" key="2">
    <source>
        <dbReference type="Proteomes" id="UP000198323"/>
    </source>
</evidence>
<dbReference type="OrthoDB" id="2423195at2759"/>
<dbReference type="PANTHER" id="PTHR22605:SF16">
    <property type="entry name" value="E3 UBIQUITIN-PROTEIN LIGASE RNF213"/>
    <property type="match status" value="1"/>
</dbReference>
<evidence type="ECO:0008006" key="3">
    <source>
        <dbReference type="Google" id="ProtNLM"/>
    </source>
</evidence>
<dbReference type="AlphaFoldDB" id="A0A226MHA4"/>
<protein>
    <recommendedName>
        <fullName evidence="3">RN213 ligase</fullName>
    </recommendedName>
</protein>
<gene>
    <name evidence="1" type="ORF">ASZ78_013481</name>
</gene>
<organism evidence="1 2">
    <name type="scientific">Callipepla squamata</name>
    <name type="common">Scaled quail</name>
    <dbReference type="NCBI Taxonomy" id="9009"/>
    <lineage>
        <taxon>Eukaryota</taxon>
        <taxon>Metazoa</taxon>
        <taxon>Chordata</taxon>
        <taxon>Craniata</taxon>
        <taxon>Vertebrata</taxon>
        <taxon>Euteleostomi</taxon>
        <taxon>Archelosauria</taxon>
        <taxon>Archosauria</taxon>
        <taxon>Dinosauria</taxon>
        <taxon>Saurischia</taxon>
        <taxon>Theropoda</taxon>
        <taxon>Coelurosauria</taxon>
        <taxon>Aves</taxon>
        <taxon>Neognathae</taxon>
        <taxon>Galloanserae</taxon>
        <taxon>Galliformes</taxon>
        <taxon>Odontophoridae</taxon>
        <taxon>Callipepla</taxon>
    </lineage>
</organism>
<dbReference type="PANTHER" id="PTHR22605">
    <property type="entry name" value="RZ-TYPE DOMAIN-CONTAINING PROTEIN"/>
    <property type="match status" value="1"/>
</dbReference>
<accession>A0A226MHA4</accession>
<dbReference type="GO" id="GO:0016020">
    <property type="term" value="C:membrane"/>
    <property type="evidence" value="ECO:0007669"/>
    <property type="project" value="TreeGrafter"/>
</dbReference>
<dbReference type="GO" id="GO:0004842">
    <property type="term" value="F:ubiquitin-protein transferase activity"/>
    <property type="evidence" value="ECO:0007669"/>
    <property type="project" value="InterPro"/>
</dbReference>
<dbReference type="GO" id="GO:0006511">
    <property type="term" value="P:ubiquitin-dependent protein catabolic process"/>
    <property type="evidence" value="ECO:0007669"/>
    <property type="project" value="TreeGrafter"/>
</dbReference>
<dbReference type="EMBL" id="MCFN01000878">
    <property type="protein sequence ID" value="OXB54665.1"/>
    <property type="molecule type" value="Genomic_DNA"/>
</dbReference>
<dbReference type="GO" id="GO:2000051">
    <property type="term" value="P:negative regulation of non-canonical Wnt signaling pathway"/>
    <property type="evidence" value="ECO:0007669"/>
    <property type="project" value="TreeGrafter"/>
</dbReference>
<feature type="non-terminal residue" evidence="1">
    <location>
        <position position="1"/>
    </location>
</feature>
<reference evidence="1 2" key="1">
    <citation type="submission" date="2016-07" db="EMBL/GenBank/DDBJ databases">
        <title>Disparate Historic Effective Population Sizes Predicted by Modern Levels of Genome Diversity for the Scaled Quail (Callipepla squamata) and the Northern Bobwhite (Colinus virginianus): Inferences from First and Second Generation Draft Genome Assemblies for Sympatric New World Quail.</title>
        <authorList>
            <person name="Oldeschulte D.L."/>
            <person name="Halley Y.A."/>
            <person name="Bhattarai E.K."/>
            <person name="Brashear W.A."/>
            <person name="Hill J."/>
            <person name="Metz R.P."/>
            <person name="Johnson C.D."/>
            <person name="Rollins D."/>
            <person name="Peterson M.J."/>
            <person name="Bickhart D.M."/>
            <person name="Decker J.E."/>
            <person name="Seabury C.M."/>
        </authorList>
    </citation>
    <scope>NUCLEOTIDE SEQUENCE [LARGE SCALE GENOMIC DNA]</scope>
    <source>
        <strain evidence="1 2">Texas</strain>
        <tissue evidence="1">Leg muscle</tissue>
    </source>
</reference>
<keyword evidence="2" id="KW-1185">Reference proteome</keyword>
<proteinExistence type="predicted"/>
<name>A0A226MHA4_CALSU</name>
<dbReference type="GO" id="GO:0016887">
    <property type="term" value="F:ATP hydrolysis activity"/>
    <property type="evidence" value="ECO:0007669"/>
    <property type="project" value="InterPro"/>
</dbReference>
<dbReference type="GO" id="GO:0002040">
    <property type="term" value="P:sprouting angiogenesis"/>
    <property type="evidence" value="ECO:0007669"/>
    <property type="project" value="TreeGrafter"/>
</dbReference>
<dbReference type="InterPro" id="IPR031248">
    <property type="entry name" value="RNF213"/>
</dbReference>